<organism evidence="2 3">
    <name type="scientific">Araneus ventricosus</name>
    <name type="common">Orbweaver spider</name>
    <name type="synonym">Epeira ventricosa</name>
    <dbReference type="NCBI Taxonomy" id="182803"/>
    <lineage>
        <taxon>Eukaryota</taxon>
        <taxon>Metazoa</taxon>
        <taxon>Ecdysozoa</taxon>
        <taxon>Arthropoda</taxon>
        <taxon>Chelicerata</taxon>
        <taxon>Arachnida</taxon>
        <taxon>Araneae</taxon>
        <taxon>Araneomorphae</taxon>
        <taxon>Entelegynae</taxon>
        <taxon>Araneoidea</taxon>
        <taxon>Araneidae</taxon>
        <taxon>Araneus</taxon>
    </lineage>
</organism>
<dbReference type="EMBL" id="BGPR01000011">
    <property type="protein sequence ID" value="GBL77080.1"/>
    <property type="molecule type" value="Genomic_DNA"/>
</dbReference>
<sequence>MSRKKQLSRSKTYEIWSKWIRSGGIQKNSKSKTPSADSNLGPRCEASGRTKDLPTLAPCIEARNETLNPPCRGGGMKVTVELYEPHNFEPWLDGDDDTGAFWRRHKPSPNFHTTLVE</sequence>
<feature type="compositionally biased region" description="Polar residues" evidence="1">
    <location>
        <begin position="25"/>
        <end position="38"/>
    </location>
</feature>
<evidence type="ECO:0000313" key="2">
    <source>
        <dbReference type="EMBL" id="GBL77080.1"/>
    </source>
</evidence>
<evidence type="ECO:0000256" key="1">
    <source>
        <dbReference type="SAM" id="MobiDB-lite"/>
    </source>
</evidence>
<feature type="region of interest" description="Disordered" evidence="1">
    <location>
        <begin position="24"/>
        <end position="52"/>
    </location>
</feature>
<evidence type="ECO:0000313" key="3">
    <source>
        <dbReference type="Proteomes" id="UP000499080"/>
    </source>
</evidence>
<reference evidence="2 3" key="1">
    <citation type="journal article" date="2019" name="Sci. Rep.">
        <title>Orb-weaving spider Araneus ventricosus genome elucidates the spidroin gene catalogue.</title>
        <authorList>
            <person name="Kono N."/>
            <person name="Nakamura H."/>
            <person name="Ohtoshi R."/>
            <person name="Moran D.A.P."/>
            <person name="Shinohara A."/>
            <person name="Yoshida Y."/>
            <person name="Fujiwara M."/>
            <person name="Mori M."/>
            <person name="Tomita M."/>
            <person name="Arakawa K."/>
        </authorList>
    </citation>
    <scope>NUCLEOTIDE SEQUENCE [LARGE SCALE GENOMIC DNA]</scope>
</reference>
<gene>
    <name evidence="2" type="ORF">AVEN_12725_1</name>
</gene>
<name>A0A4Y2ABL3_ARAVE</name>
<accession>A0A4Y2ABL3</accession>
<dbReference type="AlphaFoldDB" id="A0A4Y2ABL3"/>
<dbReference type="Proteomes" id="UP000499080">
    <property type="component" value="Unassembled WGS sequence"/>
</dbReference>
<protein>
    <submittedName>
        <fullName evidence="2">Uncharacterized protein</fullName>
    </submittedName>
</protein>
<comment type="caution">
    <text evidence="2">The sequence shown here is derived from an EMBL/GenBank/DDBJ whole genome shotgun (WGS) entry which is preliminary data.</text>
</comment>
<proteinExistence type="predicted"/>
<keyword evidence="3" id="KW-1185">Reference proteome</keyword>